<accession>A0A7G9YIN3</accession>
<evidence type="ECO:0000256" key="1">
    <source>
        <dbReference type="SAM" id="MobiDB-lite"/>
    </source>
</evidence>
<reference evidence="2" key="1">
    <citation type="submission" date="2020-06" db="EMBL/GenBank/DDBJ databases">
        <title>Unique genomic features of the anaerobic methanotrophic archaea.</title>
        <authorList>
            <person name="Chadwick G.L."/>
            <person name="Skennerton C.T."/>
            <person name="Laso-Perez R."/>
            <person name="Leu A.O."/>
            <person name="Speth D.R."/>
            <person name="Yu H."/>
            <person name="Morgan-Lang C."/>
            <person name="Hatzenpichler R."/>
            <person name="Goudeau D."/>
            <person name="Malmstrom R."/>
            <person name="Brazelton W.J."/>
            <person name="Woyke T."/>
            <person name="Hallam S.J."/>
            <person name="Tyson G.W."/>
            <person name="Wegener G."/>
            <person name="Boetius A."/>
            <person name="Orphan V."/>
        </authorList>
    </citation>
    <scope>NUCLEOTIDE SEQUENCE</scope>
</reference>
<evidence type="ECO:0000313" key="2">
    <source>
        <dbReference type="EMBL" id="QNO47867.1"/>
    </source>
</evidence>
<dbReference type="EMBL" id="MT631280">
    <property type="protein sequence ID" value="QNO47867.1"/>
    <property type="molecule type" value="Genomic_DNA"/>
</dbReference>
<gene>
    <name evidence="2" type="ORF">DJFEGNLO_00021</name>
</gene>
<proteinExistence type="predicted"/>
<feature type="region of interest" description="Disordered" evidence="1">
    <location>
        <begin position="28"/>
        <end position="47"/>
    </location>
</feature>
<feature type="compositionally biased region" description="Basic and acidic residues" evidence="1">
    <location>
        <begin position="32"/>
        <end position="47"/>
    </location>
</feature>
<protein>
    <submittedName>
        <fullName evidence="2">Uncharacterized protein</fullName>
    </submittedName>
</protein>
<name>A0A7G9YIN3_9EURY</name>
<sequence>MLNRSVLEEQLWTEIADAPFDFFAKTHRNNPHHQERTVNIGDKQKIL</sequence>
<dbReference type="AlphaFoldDB" id="A0A7G9YIN3"/>
<organism evidence="2">
    <name type="scientific">Candidatus Methanogaster sp. ANME-2c ERB4</name>
    <dbReference type="NCBI Taxonomy" id="2759911"/>
    <lineage>
        <taxon>Archaea</taxon>
        <taxon>Methanobacteriati</taxon>
        <taxon>Methanobacteriota</taxon>
        <taxon>Stenosarchaea group</taxon>
        <taxon>Methanomicrobia</taxon>
        <taxon>Methanosarcinales</taxon>
        <taxon>ANME-2 cluster</taxon>
        <taxon>Candidatus Methanogasteraceae</taxon>
        <taxon>Candidatus Methanogaster</taxon>
    </lineage>
</organism>